<proteinExistence type="predicted"/>
<name>A0A812TVZ7_9DINO</name>
<protein>
    <recommendedName>
        <fullName evidence="4">PARP catalytic domain-containing protein</fullName>
    </recommendedName>
</protein>
<feature type="compositionally biased region" description="Pro residues" evidence="1">
    <location>
        <begin position="618"/>
        <end position="627"/>
    </location>
</feature>
<dbReference type="Gene3D" id="3.90.228.10">
    <property type="match status" value="1"/>
</dbReference>
<dbReference type="Proteomes" id="UP000604046">
    <property type="component" value="Unassembled WGS sequence"/>
</dbReference>
<dbReference type="OrthoDB" id="408061at2759"/>
<keyword evidence="3" id="KW-1185">Reference proteome</keyword>
<evidence type="ECO:0000313" key="2">
    <source>
        <dbReference type="EMBL" id="CAE7554017.1"/>
    </source>
</evidence>
<organism evidence="2 3">
    <name type="scientific">Symbiodinium natans</name>
    <dbReference type="NCBI Taxonomy" id="878477"/>
    <lineage>
        <taxon>Eukaryota</taxon>
        <taxon>Sar</taxon>
        <taxon>Alveolata</taxon>
        <taxon>Dinophyceae</taxon>
        <taxon>Suessiales</taxon>
        <taxon>Symbiodiniaceae</taxon>
        <taxon>Symbiodinium</taxon>
    </lineage>
</organism>
<reference evidence="2" key="1">
    <citation type="submission" date="2021-02" db="EMBL/GenBank/DDBJ databases">
        <authorList>
            <person name="Dougan E. K."/>
            <person name="Rhodes N."/>
            <person name="Thang M."/>
            <person name="Chan C."/>
        </authorList>
    </citation>
    <scope>NUCLEOTIDE SEQUENCE</scope>
</reference>
<gene>
    <name evidence="2" type="ORF">SNAT2548_LOCUS31115</name>
</gene>
<dbReference type="EMBL" id="CAJNDS010002640">
    <property type="protein sequence ID" value="CAE7554017.1"/>
    <property type="molecule type" value="Genomic_DNA"/>
</dbReference>
<sequence>MADRRPNRPPVKHLGGCMIFGNTTLGHSSVKFKPRRRPQEPCDALQKAHATNILHHFRKSLQGRGSVDEHLRAVFQKSKASKGCEGSPLGEVAHASRSFLKSLGSLGRREHGPWCSHCFDLAWWEAQNLTGALFRPWPYHSLFKRGLKQSVAAMRACGLEGRFFPSEGTLIALVRYGKMAFDLGGAVDHVDKDIDMKIFVRSQLEFLLKKKCITSYLENLKNGGWSCSEPVYVSDSPTGTGEPWFFGCIVSRREGGFETFGSTVELHVGRFFVAGDTIRMARNCSTNGFCRKLQDELGSVKRLWLPAAKCRAYDTWVPCPKSPQAMMQRSKEHSDHFRGHVALPAVAVERCAFHPGTVRLIQRGLRPHHMVKLRRQALLLHRGGWASFYSFWFDENGRPKPLPEPRTADMRPGGAGRFSRKLPVTDPVHTFMTRFRGLVQVQAFSAIIPGSERDLNFASGTAHASGLAAQEPPVEWVLYHKPLVRHASQAILQLAMSPFHLAVLWELKPLELCMAYFVDAMLRCDNDKADTKHHSYVQSLCKSWASHEKDTIAISNISAVQDRSFLQLLWLIAARCKDIPVRRPEGKLKPGQMFNPWLRSLRRAHPGLNEQQVEAQPEPAPPEPASPEPEDPKVILDPPLEIDSQVLYRAHQILTILSAAGVLAPAGTPEQGKILREEAIVQFVARHRRLAGLRGFSVALPKIVFHWTQEKNFASIVREGLRVPDGAGVTVAHGSSFGKGIYVSPEYRYGKELFAYGAQAAFMCLALPGKQHFGKPPSNGRGFLAPGDEGYDSVIGREGQRGIDEWVFFRQDQLLLCFLVDELGMLAAKEAAFAAIKVLHQPWPQSDPESPEASLPVAPVQDVQASRWQRRHTQDAGARANESELGLLSFDRLPRARRALAGGETGDELVAVGYDGPLQSRCRKKKARLGQCGLLKRYFLLNRHTGQYLYAGGLGQTGVNDTAMWSVAETQDAAVYRIQNAQTGEQLGSHTWLIHSTCRGGCISLADHDGQVLAPLTKQDGTYGVAPMPVQEAGASAYWIHLPPCLREDALEMKQTECFPEGSQWSGMAADCCNTHRYGAGGNPSCWDGMFTLERCCPKAARSAVTAVEAPSAAPQLLCTGERLQGTERFIRQAGFDGERMWHPSKTFEAAFDFALEDDGVILRVASGLPKCGGPALFQEAEAILEEIEQHHVQMLRELHEALMDVSKRHTRQSLHPATYLPFFPYLLMALHQRTGKADYLHCISRTAATLALAPSWARNAGYDFVLPIGYDRPWERRGVPADGLETDPYTLQTYDARLGNVLLLATHDTFFGDRHSLLTPNYGGGAYRNLRNLVVPLPFLLNCTFWRSSLEHRARPSSSQHRFRVSFAGSQNGDTRALMHRASATVASRPNPRHLCRAARIARGSIRSVG</sequence>
<evidence type="ECO:0000256" key="1">
    <source>
        <dbReference type="SAM" id="MobiDB-lite"/>
    </source>
</evidence>
<dbReference type="SUPFAM" id="SSF56399">
    <property type="entry name" value="ADP-ribosylation"/>
    <property type="match status" value="1"/>
</dbReference>
<evidence type="ECO:0008006" key="4">
    <source>
        <dbReference type="Google" id="ProtNLM"/>
    </source>
</evidence>
<dbReference type="CDD" id="cd23432">
    <property type="entry name" value="beta-trefoil_Ricin_EndoBetaGal-like"/>
    <property type="match status" value="1"/>
</dbReference>
<feature type="region of interest" description="Disordered" evidence="1">
    <location>
        <begin position="610"/>
        <end position="632"/>
    </location>
</feature>
<comment type="caution">
    <text evidence="2">The sequence shown here is derived from an EMBL/GenBank/DDBJ whole genome shotgun (WGS) entry which is preliminary data.</text>
</comment>
<evidence type="ECO:0000313" key="3">
    <source>
        <dbReference type="Proteomes" id="UP000604046"/>
    </source>
</evidence>
<accession>A0A812TVZ7</accession>